<dbReference type="SUPFAM" id="SSF51735">
    <property type="entry name" value="NAD(P)-binding Rossmann-fold domains"/>
    <property type="match status" value="1"/>
</dbReference>
<evidence type="ECO:0000313" key="4">
    <source>
        <dbReference type="EMBL" id="MDA5095340.1"/>
    </source>
</evidence>
<dbReference type="CDD" id="cd05214">
    <property type="entry name" value="GAPDH_I_N"/>
    <property type="match status" value="1"/>
</dbReference>
<comment type="caution">
    <text evidence="4">The sequence shown here is derived from an EMBL/GenBank/DDBJ whole genome shotgun (WGS) entry which is preliminary data.</text>
</comment>
<evidence type="ECO:0000256" key="1">
    <source>
        <dbReference type="ARBA" id="ARBA00023002"/>
    </source>
</evidence>
<keyword evidence="1" id="KW-0560">Oxidoreductase</keyword>
<organism evidence="4 5">
    <name type="scientific">Aliiroseovarius salicola</name>
    <dbReference type="NCBI Taxonomy" id="3009082"/>
    <lineage>
        <taxon>Bacteria</taxon>
        <taxon>Pseudomonadati</taxon>
        <taxon>Pseudomonadota</taxon>
        <taxon>Alphaproteobacteria</taxon>
        <taxon>Rhodobacterales</taxon>
        <taxon>Paracoccaceae</taxon>
        <taxon>Aliiroseovarius</taxon>
    </lineage>
</organism>
<sequence>MSSIAPETGKIRIGLNGFGRIGRSILRILLAEPSEFEVVFINDIEPLETCAYLFKYDSVFGPWPGTVEENHEALLVDGKAIPFHAHPDISVMDLSDVDIVFECTGMAGKRAMAERGLAAGAGRVLISGPSDEADITVVLGANDKDLGDQKIISNASCTTNALAPLLAVVDREWGLVGGHMTTVHCYTGSQPTVDKPRANPARSRAAALSMVPTTTSAHQLVGKVLPALAGKIEARAIRVPTASVSCLDLVVEVENEIPEEVARARLKEIALESPVLGWTEEPLVSSDLRMRPESLIISGRELSVSPGGLLRVFGWYDNEWGFSNRMLDMARMMRQSA</sequence>
<dbReference type="InterPro" id="IPR020830">
    <property type="entry name" value="GlycerAld_3-P_DH_AS"/>
</dbReference>
<dbReference type="RefSeq" id="WP_271055046.1">
    <property type="nucleotide sequence ID" value="NZ_JAQIIO010000009.1"/>
</dbReference>
<dbReference type="Gene3D" id="3.40.50.720">
    <property type="entry name" value="NAD(P)-binding Rossmann-like Domain"/>
    <property type="match status" value="1"/>
</dbReference>
<name>A0ABT4W486_9RHOB</name>
<dbReference type="PANTHER" id="PTHR43148">
    <property type="entry name" value="GLYCERALDEHYDE-3-PHOSPHATE DEHYDROGENASE 2"/>
    <property type="match status" value="1"/>
</dbReference>
<dbReference type="InterPro" id="IPR020828">
    <property type="entry name" value="GlycerAld_3-P_DH_NAD(P)-bd"/>
</dbReference>
<feature type="domain" description="Glyceraldehyde 3-phosphate dehydrogenase NAD(P) binding" evidence="3">
    <location>
        <begin position="11"/>
        <end position="157"/>
    </location>
</feature>
<dbReference type="InterPro" id="IPR036291">
    <property type="entry name" value="NAD(P)-bd_dom_sf"/>
</dbReference>
<keyword evidence="5" id="KW-1185">Reference proteome</keyword>
<dbReference type="SMART" id="SM00846">
    <property type="entry name" value="Gp_dh_N"/>
    <property type="match status" value="1"/>
</dbReference>
<comment type="similarity">
    <text evidence="2">Belongs to the glyceraldehyde-3-phosphate dehydrogenase family.</text>
</comment>
<dbReference type="InterPro" id="IPR020831">
    <property type="entry name" value="GlycerAld/Erythrose_P_DH"/>
</dbReference>
<evidence type="ECO:0000313" key="5">
    <source>
        <dbReference type="Proteomes" id="UP001528040"/>
    </source>
</evidence>
<accession>A0ABT4W486</accession>
<dbReference type="InterPro" id="IPR020829">
    <property type="entry name" value="GlycerAld_3-P_DH_cat"/>
</dbReference>
<protein>
    <submittedName>
        <fullName evidence="4">Aldehyde dehydrogenase</fullName>
    </submittedName>
</protein>
<dbReference type="EMBL" id="JAQIIO010000009">
    <property type="protein sequence ID" value="MDA5095340.1"/>
    <property type="molecule type" value="Genomic_DNA"/>
</dbReference>
<dbReference type="Pfam" id="PF00044">
    <property type="entry name" value="Gp_dh_N"/>
    <property type="match status" value="1"/>
</dbReference>
<evidence type="ECO:0000256" key="2">
    <source>
        <dbReference type="RuleBase" id="RU000397"/>
    </source>
</evidence>
<dbReference type="SUPFAM" id="SSF55347">
    <property type="entry name" value="Glyceraldehyde-3-phosphate dehydrogenase-like, C-terminal domain"/>
    <property type="match status" value="1"/>
</dbReference>
<dbReference type="PIRSF" id="PIRSF000149">
    <property type="entry name" value="GAP_DH"/>
    <property type="match status" value="1"/>
</dbReference>
<proteinExistence type="inferred from homology"/>
<reference evidence="4 5" key="1">
    <citation type="submission" date="2023-01" db="EMBL/GenBank/DDBJ databases">
        <authorList>
            <person name="Yoon J.-W."/>
        </authorList>
    </citation>
    <scope>NUCLEOTIDE SEQUENCE [LARGE SCALE GENOMIC DNA]</scope>
    <source>
        <strain evidence="4 5">KMU-50</strain>
    </source>
</reference>
<dbReference type="Proteomes" id="UP001528040">
    <property type="component" value="Unassembled WGS sequence"/>
</dbReference>
<evidence type="ECO:0000259" key="3">
    <source>
        <dbReference type="SMART" id="SM00846"/>
    </source>
</evidence>
<dbReference type="Pfam" id="PF02800">
    <property type="entry name" value="Gp_dh_C"/>
    <property type="match status" value="1"/>
</dbReference>
<gene>
    <name evidence="4" type="ORF">O2N63_14725</name>
</gene>
<dbReference type="PROSITE" id="PS00071">
    <property type="entry name" value="GAPDH"/>
    <property type="match status" value="1"/>
</dbReference>
<dbReference type="Gene3D" id="3.30.360.10">
    <property type="entry name" value="Dihydrodipicolinate Reductase, domain 2"/>
    <property type="match status" value="1"/>
</dbReference>
<dbReference type="PRINTS" id="PR00078">
    <property type="entry name" value="G3PDHDRGNASE"/>
</dbReference>